<dbReference type="Pfam" id="PF00583">
    <property type="entry name" value="Acetyltransf_1"/>
    <property type="match status" value="1"/>
</dbReference>
<evidence type="ECO:0000313" key="4">
    <source>
        <dbReference type="EMBL" id="ATB46971.1"/>
    </source>
</evidence>
<evidence type="ECO:0000313" key="5">
    <source>
        <dbReference type="Proteomes" id="UP000217343"/>
    </source>
</evidence>
<proteinExistence type="predicted"/>
<dbReference type="AlphaFoldDB" id="A0A250JUC4"/>
<dbReference type="CDD" id="cd04301">
    <property type="entry name" value="NAT_SF"/>
    <property type="match status" value="1"/>
</dbReference>
<gene>
    <name evidence="4" type="ORF">MYMAC_002576</name>
</gene>
<keyword evidence="2" id="KW-0012">Acyltransferase</keyword>
<accession>A0A250JUC4</accession>
<evidence type="ECO:0000259" key="3">
    <source>
        <dbReference type="PROSITE" id="PS51186"/>
    </source>
</evidence>
<dbReference type="KEGG" id="mmas:MYMAC_002576"/>
<dbReference type="Proteomes" id="UP000217343">
    <property type="component" value="Chromosome"/>
</dbReference>
<dbReference type="PROSITE" id="PS51186">
    <property type="entry name" value="GNAT"/>
    <property type="match status" value="1"/>
</dbReference>
<dbReference type="InterPro" id="IPR016181">
    <property type="entry name" value="Acyl_CoA_acyltransferase"/>
</dbReference>
<reference evidence="4 5" key="1">
    <citation type="submission" date="2017-06" db="EMBL/GenBank/DDBJ databases">
        <title>Sequencing and comparative analysis of myxobacterial genomes.</title>
        <authorList>
            <person name="Rupp O."/>
            <person name="Goesmann A."/>
            <person name="Sogaard-Andersen L."/>
        </authorList>
    </citation>
    <scope>NUCLEOTIDE SEQUENCE [LARGE SCALE GENOMIC DNA]</scope>
    <source>
        <strain evidence="4 5">DSM 14697</strain>
    </source>
</reference>
<dbReference type="PANTHER" id="PTHR43877">
    <property type="entry name" value="AMINOALKYLPHOSPHONATE N-ACETYLTRANSFERASE-RELATED-RELATED"/>
    <property type="match status" value="1"/>
</dbReference>
<dbReference type="GO" id="GO:0016747">
    <property type="term" value="F:acyltransferase activity, transferring groups other than amino-acyl groups"/>
    <property type="evidence" value="ECO:0007669"/>
    <property type="project" value="InterPro"/>
</dbReference>
<sequence length="287" mass="30513">MQLAPASDLPPRALSTLFARAFEGYFVPVPDAPALFDARVRGEHISLEESRVARVDGEPVGLVLMARRGRESRVAGMGVVPAWRNRKLGGAMLRPLLDEARARGDARVVLEVIEQNAPAVALYERLGFQRVRRLVGFMGTPEPLDEAPALEEVAPWACARWLPEGLPWQLAPATVMGLASPARAFRLGPAVAVVADVAPPTLVLRSISVEPSVRGQGAGRKLLRALAARWPGKPLAVSAIVPEGPLGRFFLGAGLAPTPLTQLELSLPLAVGGEAGNPWPATGQARK</sequence>
<dbReference type="EMBL" id="CP022203">
    <property type="protein sequence ID" value="ATB46971.1"/>
    <property type="molecule type" value="Genomic_DNA"/>
</dbReference>
<dbReference type="PANTHER" id="PTHR43877:SF1">
    <property type="entry name" value="ACETYLTRANSFERASE"/>
    <property type="match status" value="1"/>
</dbReference>
<protein>
    <submittedName>
        <fullName evidence="4">Acetyltransferase</fullName>
    </submittedName>
</protein>
<feature type="domain" description="N-acetyltransferase" evidence="3">
    <location>
        <begin position="1"/>
        <end position="151"/>
    </location>
</feature>
<dbReference type="RefSeq" id="WP_095958310.1">
    <property type="nucleotide sequence ID" value="NZ_CP022203.1"/>
</dbReference>
<dbReference type="Gene3D" id="3.40.630.30">
    <property type="match status" value="2"/>
</dbReference>
<dbReference type="SUPFAM" id="SSF55729">
    <property type="entry name" value="Acyl-CoA N-acyltransferases (Nat)"/>
    <property type="match status" value="2"/>
</dbReference>
<dbReference type="OrthoDB" id="273614at2"/>
<keyword evidence="5" id="KW-1185">Reference proteome</keyword>
<evidence type="ECO:0000256" key="1">
    <source>
        <dbReference type="ARBA" id="ARBA00022679"/>
    </source>
</evidence>
<dbReference type="InterPro" id="IPR000182">
    <property type="entry name" value="GNAT_dom"/>
</dbReference>
<organism evidence="4 5">
    <name type="scientific">Corallococcus macrosporus DSM 14697</name>
    <dbReference type="NCBI Taxonomy" id="1189310"/>
    <lineage>
        <taxon>Bacteria</taxon>
        <taxon>Pseudomonadati</taxon>
        <taxon>Myxococcota</taxon>
        <taxon>Myxococcia</taxon>
        <taxon>Myxococcales</taxon>
        <taxon>Cystobacterineae</taxon>
        <taxon>Myxococcaceae</taxon>
        <taxon>Corallococcus</taxon>
    </lineage>
</organism>
<dbReference type="InterPro" id="IPR050832">
    <property type="entry name" value="Bact_Acetyltransf"/>
</dbReference>
<evidence type="ECO:0000256" key="2">
    <source>
        <dbReference type="ARBA" id="ARBA00023315"/>
    </source>
</evidence>
<name>A0A250JUC4_9BACT</name>
<keyword evidence="1 4" id="KW-0808">Transferase</keyword>